<organism evidence="1">
    <name type="scientific">Picea glauca</name>
    <name type="common">White spruce</name>
    <name type="synonym">Pinus glauca</name>
    <dbReference type="NCBI Taxonomy" id="3330"/>
    <lineage>
        <taxon>Eukaryota</taxon>
        <taxon>Viridiplantae</taxon>
        <taxon>Streptophyta</taxon>
        <taxon>Embryophyta</taxon>
        <taxon>Tracheophyta</taxon>
        <taxon>Spermatophyta</taxon>
        <taxon>Pinopsida</taxon>
        <taxon>Pinidae</taxon>
        <taxon>Conifers I</taxon>
        <taxon>Pinales</taxon>
        <taxon>Pinaceae</taxon>
        <taxon>Picea</taxon>
    </lineage>
</organism>
<geneLocation type="mitochondrion" evidence="1"/>
<accession>A0A101M272</accession>
<proteinExistence type="predicted"/>
<name>A0A101M272_PICGL</name>
<sequence>MESFSNPMAFPSISYRLPNLTRDSQPNMKKPAEPVSHIAGLTLCIRYSWPIGYVYWTNLVSCITSQEVLVYHSSVLYMIFYNSYWPWSRCSCLFELACFAGWLPCPRKLEEVVAGN</sequence>
<reference evidence="1" key="1">
    <citation type="journal article" date="2015" name="Genome Biol. Evol.">
        <title>Organellar Genomes of White Spruce (Picea glauca): Assembly and Annotation.</title>
        <authorList>
            <person name="Jackman S.D."/>
            <person name="Warren R.L."/>
            <person name="Gibb E.A."/>
            <person name="Vandervalk B.P."/>
            <person name="Mohamadi H."/>
            <person name="Chu J."/>
            <person name="Raymond A."/>
            <person name="Pleasance S."/>
            <person name="Coope R."/>
            <person name="Wildung M.R."/>
            <person name="Ritland C.E."/>
            <person name="Bousquet J."/>
            <person name="Jones S.J."/>
            <person name="Bohlmann J."/>
            <person name="Birol I."/>
        </authorList>
    </citation>
    <scope>NUCLEOTIDE SEQUENCE [LARGE SCALE GENOMIC DNA]</scope>
    <source>
        <tissue evidence="1">Flushing bud</tissue>
    </source>
</reference>
<gene>
    <name evidence="1" type="ORF">ABT39_MTgene2779</name>
</gene>
<protein>
    <submittedName>
        <fullName evidence="1">Uncharacterized protein</fullName>
    </submittedName>
</protein>
<evidence type="ECO:0000313" key="1">
    <source>
        <dbReference type="EMBL" id="KUM49554.1"/>
    </source>
</evidence>
<dbReference type="EMBL" id="LKAM01000002">
    <property type="protein sequence ID" value="KUM49554.1"/>
    <property type="molecule type" value="Genomic_DNA"/>
</dbReference>
<comment type="caution">
    <text evidence="1">The sequence shown here is derived from an EMBL/GenBank/DDBJ whole genome shotgun (WGS) entry which is preliminary data.</text>
</comment>
<dbReference type="AlphaFoldDB" id="A0A101M272"/>
<keyword evidence="1" id="KW-0496">Mitochondrion</keyword>